<dbReference type="Gene3D" id="3.30.70.141">
    <property type="entry name" value="Nucleoside diphosphate kinase-like domain"/>
    <property type="match status" value="1"/>
</dbReference>
<protein>
    <recommendedName>
        <fullName evidence="4">Nucleoside-diphosphate kinase</fullName>
    </recommendedName>
</protein>
<dbReference type="Proteomes" id="UP000198406">
    <property type="component" value="Unassembled WGS sequence"/>
</dbReference>
<dbReference type="InParanoid" id="A0A1Z5JDV6"/>
<evidence type="ECO:0000313" key="2">
    <source>
        <dbReference type="EMBL" id="GAX12175.1"/>
    </source>
</evidence>
<keyword evidence="1" id="KW-0732">Signal</keyword>
<evidence type="ECO:0000313" key="3">
    <source>
        <dbReference type="Proteomes" id="UP000198406"/>
    </source>
</evidence>
<evidence type="ECO:0000256" key="1">
    <source>
        <dbReference type="SAM" id="SignalP"/>
    </source>
</evidence>
<dbReference type="SUPFAM" id="SSF54919">
    <property type="entry name" value="Nucleoside diphosphate kinase, NDK"/>
    <property type="match status" value="1"/>
</dbReference>
<dbReference type="OrthoDB" id="2162449at2759"/>
<name>A0A1Z5JDV6_FISSO</name>
<accession>A0A1Z5JDV6</accession>
<comment type="caution">
    <text evidence="2">The sequence shown here is derived from an EMBL/GenBank/DDBJ whole genome shotgun (WGS) entry which is preliminary data.</text>
</comment>
<dbReference type="AlphaFoldDB" id="A0A1Z5JDV6"/>
<feature type="chain" id="PRO_5012034883" description="Nucleoside-diphosphate kinase" evidence="1">
    <location>
        <begin position="17"/>
        <end position="333"/>
    </location>
</feature>
<organism evidence="2 3">
    <name type="scientific">Fistulifera solaris</name>
    <name type="common">Oleaginous diatom</name>
    <dbReference type="NCBI Taxonomy" id="1519565"/>
    <lineage>
        <taxon>Eukaryota</taxon>
        <taxon>Sar</taxon>
        <taxon>Stramenopiles</taxon>
        <taxon>Ochrophyta</taxon>
        <taxon>Bacillariophyta</taxon>
        <taxon>Bacillariophyceae</taxon>
        <taxon>Bacillariophycidae</taxon>
        <taxon>Naviculales</taxon>
        <taxon>Naviculaceae</taxon>
        <taxon>Fistulifera</taxon>
    </lineage>
</organism>
<reference evidence="2 3" key="1">
    <citation type="journal article" date="2015" name="Plant Cell">
        <title>Oil accumulation by the oleaginous diatom Fistulifera solaris as revealed by the genome and transcriptome.</title>
        <authorList>
            <person name="Tanaka T."/>
            <person name="Maeda Y."/>
            <person name="Veluchamy A."/>
            <person name="Tanaka M."/>
            <person name="Abida H."/>
            <person name="Marechal E."/>
            <person name="Bowler C."/>
            <person name="Muto M."/>
            <person name="Sunaga Y."/>
            <person name="Tanaka M."/>
            <person name="Yoshino T."/>
            <person name="Taniguchi T."/>
            <person name="Fukuda Y."/>
            <person name="Nemoto M."/>
            <person name="Matsumoto M."/>
            <person name="Wong P.S."/>
            <person name="Aburatani S."/>
            <person name="Fujibuchi W."/>
        </authorList>
    </citation>
    <scope>NUCLEOTIDE SEQUENCE [LARGE SCALE GENOMIC DNA]</scope>
    <source>
        <strain evidence="2 3">JPCC DA0580</strain>
    </source>
</reference>
<feature type="signal peptide" evidence="1">
    <location>
        <begin position="1"/>
        <end position="16"/>
    </location>
</feature>
<proteinExistence type="predicted"/>
<keyword evidence="3" id="KW-1185">Reference proteome</keyword>
<evidence type="ECO:0008006" key="4">
    <source>
        <dbReference type="Google" id="ProtNLM"/>
    </source>
</evidence>
<sequence>MIFFSMDFLLFTATAGLSIWKAKSDKTCNAPLTNSAFVFVKPHANTASVQDLVRNTLQSKGVTILSEVCISGETIDEKKLIDQHYYAIASKATILPAKDIPVPADKFQNAFGESWETVLAENRACNAMEACKRFGCDAQQLDEAWGKAEKVEKFGGGFYCGIVSMNGQKLYVFNAFFMSMRSKFVGAGTSIYCFVVEFSPKTISWSDFRNIVLGPTDPADGPPGSLRKAILDDYTALGLAEKPNKGDNGVHASASPFEGLAERMNWLGTKISDDSFGSALLAAGLSEKTIKDWSVDPRVKQPDGSMGSVFDALEDMDVDECLEKLVLLNKLNA</sequence>
<gene>
    <name evidence="2" type="ORF">FisN_1Hh100</name>
</gene>
<dbReference type="InterPro" id="IPR036850">
    <property type="entry name" value="NDK-like_dom_sf"/>
</dbReference>
<dbReference type="EMBL" id="BDSP01000050">
    <property type="protein sequence ID" value="GAX12175.1"/>
    <property type="molecule type" value="Genomic_DNA"/>
</dbReference>